<dbReference type="EMBL" id="QDEB01033839">
    <property type="protein sequence ID" value="RZC39507.1"/>
    <property type="molecule type" value="Genomic_DNA"/>
</dbReference>
<keyword evidence="2" id="KW-1185">Reference proteome</keyword>
<protein>
    <submittedName>
        <fullName evidence="1">Uncharacterized protein</fullName>
    </submittedName>
</protein>
<comment type="caution">
    <text evidence="1">The sequence shown here is derived from an EMBL/GenBank/DDBJ whole genome shotgun (WGS) entry which is preliminary data.</text>
</comment>
<evidence type="ECO:0000313" key="1">
    <source>
        <dbReference type="EMBL" id="RZC39507.1"/>
    </source>
</evidence>
<accession>A0A482W4A7</accession>
<reference evidence="1 2" key="1">
    <citation type="submission" date="2017-03" db="EMBL/GenBank/DDBJ databases">
        <title>Genome of the blue death feigning beetle - Asbolus verrucosus.</title>
        <authorList>
            <person name="Rider S.D."/>
        </authorList>
    </citation>
    <scope>NUCLEOTIDE SEQUENCE [LARGE SCALE GENOMIC DNA]</scope>
    <source>
        <strain evidence="1">Butters</strain>
        <tissue evidence="1">Head and leg muscle</tissue>
    </source>
</reference>
<gene>
    <name evidence="1" type="ORF">BDFB_011463</name>
</gene>
<name>A0A482W4A7_ASBVE</name>
<sequence length="66" mass="7906">MRTCEMRVISHARWIVRTPFAVRRTQQQLWWSSRVQLCVGLSANGPARYRVRIKWKLVRAITEVRP</sequence>
<evidence type="ECO:0000313" key="2">
    <source>
        <dbReference type="Proteomes" id="UP000292052"/>
    </source>
</evidence>
<proteinExistence type="predicted"/>
<organism evidence="1 2">
    <name type="scientific">Asbolus verrucosus</name>
    <name type="common">Desert ironclad beetle</name>
    <dbReference type="NCBI Taxonomy" id="1661398"/>
    <lineage>
        <taxon>Eukaryota</taxon>
        <taxon>Metazoa</taxon>
        <taxon>Ecdysozoa</taxon>
        <taxon>Arthropoda</taxon>
        <taxon>Hexapoda</taxon>
        <taxon>Insecta</taxon>
        <taxon>Pterygota</taxon>
        <taxon>Neoptera</taxon>
        <taxon>Endopterygota</taxon>
        <taxon>Coleoptera</taxon>
        <taxon>Polyphaga</taxon>
        <taxon>Cucujiformia</taxon>
        <taxon>Tenebrionidae</taxon>
        <taxon>Pimeliinae</taxon>
        <taxon>Asbolus</taxon>
    </lineage>
</organism>
<dbReference type="AlphaFoldDB" id="A0A482W4A7"/>
<dbReference type="Proteomes" id="UP000292052">
    <property type="component" value="Unassembled WGS sequence"/>
</dbReference>